<protein>
    <recommendedName>
        <fullName evidence="3">Nuclease HARBI1</fullName>
    </recommendedName>
</protein>
<dbReference type="Proteomes" id="UP000037510">
    <property type="component" value="Unassembled WGS sequence"/>
</dbReference>
<comment type="caution">
    <text evidence="1">The sequence shown here is derived from an EMBL/GenBank/DDBJ whole genome shotgun (WGS) entry which is preliminary data.</text>
</comment>
<evidence type="ECO:0000313" key="2">
    <source>
        <dbReference type="Proteomes" id="UP000037510"/>
    </source>
</evidence>
<evidence type="ECO:0000313" key="1">
    <source>
        <dbReference type="EMBL" id="KOB63368.1"/>
    </source>
</evidence>
<keyword evidence="2" id="KW-1185">Reference proteome</keyword>
<dbReference type="AlphaFoldDB" id="A0A0L7KJ57"/>
<organism evidence="1 2">
    <name type="scientific">Operophtera brumata</name>
    <name type="common">Winter moth</name>
    <name type="synonym">Phalaena brumata</name>
    <dbReference type="NCBI Taxonomy" id="104452"/>
    <lineage>
        <taxon>Eukaryota</taxon>
        <taxon>Metazoa</taxon>
        <taxon>Ecdysozoa</taxon>
        <taxon>Arthropoda</taxon>
        <taxon>Hexapoda</taxon>
        <taxon>Insecta</taxon>
        <taxon>Pterygota</taxon>
        <taxon>Neoptera</taxon>
        <taxon>Endopterygota</taxon>
        <taxon>Lepidoptera</taxon>
        <taxon>Glossata</taxon>
        <taxon>Ditrysia</taxon>
        <taxon>Geometroidea</taxon>
        <taxon>Geometridae</taxon>
        <taxon>Larentiinae</taxon>
        <taxon>Operophtera</taxon>
    </lineage>
</organism>
<accession>A0A0L7KJ57</accession>
<dbReference type="EMBL" id="JTDY01009519">
    <property type="protein sequence ID" value="KOB63368.1"/>
    <property type="molecule type" value="Genomic_DNA"/>
</dbReference>
<sequence>MDVELLNTNLRAIVTEIVSLLVQHIEDEILIEMNRPKRIWERNWIARRNERGASSNLLMELCEEDPVEYKYALRMSEPSFLFLLDKITPAVQRSDTFMRCALPAKLKLEIVLYMLANGTSLRTLSHMFRTSKASISTMIPEVCDAIYEALEDYIQSVWYMPVLLLTYPALAVSESEVQAVTRLEQVAVAVERIEQAIARMELNGDQNGR</sequence>
<evidence type="ECO:0008006" key="3">
    <source>
        <dbReference type="Google" id="ProtNLM"/>
    </source>
</evidence>
<reference evidence="1 2" key="1">
    <citation type="journal article" date="2015" name="Genome Biol. Evol.">
        <title>The genome of winter moth (Operophtera brumata) provides a genomic perspective on sexual dimorphism and phenology.</title>
        <authorList>
            <person name="Derks M.F."/>
            <person name="Smit S."/>
            <person name="Salis L."/>
            <person name="Schijlen E."/>
            <person name="Bossers A."/>
            <person name="Mateman C."/>
            <person name="Pijl A.S."/>
            <person name="de Ridder D."/>
            <person name="Groenen M.A."/>
            <person name="Visser M.E."/>
            <person name="Megens H.J."/>
        </authorList>
    </citation>
    <scope>NUCLEOTIDE SEQUENCE [LARGE SCALE GENOMIC DNA]</scope>
    <source>
        <strain evidence="1">WM2013NL</strain>
        <tissue evidence="1">Head and thorax</tissue>
    </source>
</reference>
<name>A0A0L7KJ57_OPEBR</name>
<proteinExistence type="predicted"/>
<gene>
    <name evidence="1" type="ORF">OBRU01_24794</name>
</gene>